<proteinExistence type="predicted"/>
<dbReference type="Proteomes" id="UP001151760">
    <property type="component" value="Unassembled WGS sequence"/>
</dbReference>
<evidence type="ECO:0000313" key="2">
    <source>
        <dbReference type="Proteomes" id="UP001151760"/>
    </source>
</evidence>
<protein>
    <submittedName>
        <fullName evidence="1">Uncharacterized protein</fullName>
    </submittedName>
</protein>
<name>A0ABQ5IDU2_9ASTR</name>
<gene>
    <name evidence="1" type="ORF">Tco_1093071</name>
</gene>
<reference evidence="1" key="2">
    <citation type="submission" date="2022-01" db="EMBL/GenBank/DDBJ databases">
        <authorList>
            <person name="Yamashiro T."/>
            <person name="Shiraishi A."/>
            <person name="Satake H."/>
            <person name="Nakayama K."/>
        </authorList>
    </citation>
    <scope>NUCLEOTIDE SEQUENCE</scope>
</reference>
<keyword evidence="2" id="KW-1185">Reference proteome</keyword>
<dbReference type="EMBL" id="BQNB010020590">
    <property type="protein sequence ID" value="GJT97553.1"/>
    <property type="molecule type" value="Genomic_DNA"/>
</dbReference>
<reference evidence="1" key="1">
    <citation type="journal article" date="2022" name="Int. J. Mol. Sci.">
        <title>Draft Genome of Tanacetum Coccineum: Genomic Comparison of Closely Related Tanacetum-Family Plants.</title>
        <authorList>
            <person name="Yamashiro T."/>
            <person name="Shiraishi A."/>
            <person name="Nakayama K."/>
            <person name="Satake H."/>
        </authorList>
    </citation>
    <scope>NUCLEOTIDE SEQUENCE</scope>
</reference>
<organism evidence="1 2">
    <name type="scientific">Tanacetum coccineum</name>
    <dbReference type="NCBI Taxonomy" id="301880"/>
    <lineage>
        <taxon>Eukaryota</taxon>
        <taxon>Viridiplantae</taxon>
        <taxon>Streptophyta</taxon>
        <taxon>Embryophyta</taxon>
        <taxon>Tracheophyta</taxon>
        <taxon>Spermatophyta</taxon>
        <taxon>Magnoliopsida</taxon>
        <taxon>eudicotyledons</taxon>
        <taxon>Gunneridae</taxon>
        <taxon>Pentapetalae</taxon>
        <taxon>asterids</taxon>
        <taxon>campanulids</taxon>
        <taxon>Asterales</taxon>
        <taxon>Asteraceae</taxon>
        <taxon>Asteroideae</taxon>
        <taxon>Anthemideae</taxon>
        <taxon>Anthemidinae</taxon>
        <taxon>Tanacetum</taxon>
    </lineage>
</organism>
<accession>A0ABQ5IDU2</accession>
<comment type="caution">
    <text evidence="1">The sequence shown here is derived from an EMBL/GenBank/DDBJ whole genome shotgun (WGS) entry which is preliminary data.</text>
</comment>
<sequence length="86" mass="9461">MSGPSYSETEERVDGMWVLGANSSAIDRVSFKKTATERFPFGLFASFDLREIILDRDLLAKLDVRRSHASLAVKATGAVGLLLKVM</sequence>
<evidence type="ECO:0000313" key="1">
    <source>
        <dbReference type="EMBL" id="GJT97553.1"/>
    </source>
</evidence>